<name>A0AAE3YPQ4_9ACTN</name>
<dbReference type="Proteomes" id="UP001183643">
    <property type="component" value="Unassembled WGS sequence"/>
</dbReference>
<reference evidence="1" key="1">
    <citation type="submission" date="2023-07" db="EMBL/GenBank/DDBJ databases">
        <title>Sequencing the genomes of 1000 actinobacteria strains.</title>
        <authorList>
            <person name="Klenk H.-P."/>
        </authorList>
    </citation>
    <scope>NUCLEOTIDE SEQUENCE</scope>
    <source>
        <strain evidence="1">DSM 44707</strain>
    </source>
</reference>
<dbReference type="EMBL" id="JAVDYB010000001">
    <property type="protein sequence ID" value="MDR7277579.1"/>
    <property type="molecule type" value="Genomic_DNA"/>
</dbReference>
<keyword evidence="2" id="KW-1185">Reference proteome</keyword>
<comment type="caution">
    <text evidence="1">The sequence shown here is derived from an EMBL/GenBank/DDBJ whole genome shotgun (WGS) entry which is preliminary data.</text>
</comment>
<gene>
    <name evidence="1" type="ORF">J2S41_004357</name>
</gene>
<sequence>MRDFAAWLGATGEFVDSQALALEGTFIRYDGEVRPLVTDGPFAETRI</sequence>
<organism evidence="1 2">
    <name type="scientific">Catenuloplanes atrovinosus</name>
    <dbReference type="NCBI Taxonomy" id="137266"/>
    <lineage>
        <taxon>Bacteria</taxon>
        <taxon>Bacillati</taxon>
        <taxon>Actinomycetota</taxon>
        <taxon>Actinomycetes</taxon>
        <taxon>Micromonosporales</taxon>
        <taxon>Micromonosporaceae</taxon>
        <taxon>Catenuloplanes</taxon>
    </lineage>
</organism>
<evidence type="ECO:0000313" key="2">
    <source>
        <dbReference type="Proteomes" id="UP001183643"/>
    </source>
</evidence>
<dbReference type="Gene3D" id="3.30.70.1060">
    <property type="entry name" value="Dimeric alpha+beta barrel"/>
    <property type="match status" value="1"/>
</dbReference>
<proteinExistence type="predicted"/>
<accession>A0AAE3YPQ4</accession>
<evidence type="ECO:0000313" key="1">
    <source>
        <dbReference type="EMBL" id="MDR7277579.1"/>
    </source>
</evidence>
<protein>
    <submittedName>
        <fullName evidence="1">Uncharacterized protein</fullName>
    </submittedName>
</protein>
<dbReference type="AlphaFoldDB" id="A0AAE3YPQ4"/>